<dbReference type="SUPFAM" id="SSF52540">
    <property type="entry name" value="P-loop containing nucleoside triphosphate hydrolases"/>
    <property type="match status" value="1"/>
</dbReference>
<dbReference type="PANTHER" id="PTHR24221">
    <property type="entry name" value="ATP-BINDING CASSETTE SUB-FAMILY B"/>
    <property type="match status" value="1"/>
</dbReference>
<gene>
    <name evidence="10" type="primary">cydC</name>
    <name evidence="10" type="ORF">ACFQWG_06230</name>
</gene>
<proteinExistence type="predicted"/>
<evidence type="ECO:0000256" key="7">
    <source>
        <dbReference type="SAM" id="Phobius"/>
    </source>
</evidence>
<evidence type="ECO:0000313" key="11">
    <source>
        <dbReference type="Proteomes" id="UP001596527"/>
    </source>
</evidence>
<comment type="subcellular location">
    <subcellularLocation>
        <location evidence="1">Cell membrane</location>
        <topology evidence="1">Multi-pass membrane protein</topology>
    </subcellularLocation>
</comment>
<dbReference type="InterPro" id="IPR017871">
    <property type="entry name" value="ABC_transporter-like_CS"/>
</dbReference>
<dbReference type="PANTHER" id="PTHR24221:SF654">
    <property type="entry name" value="ATP-BINDING CASSETTE SUB-FAMILY B MEMBER 6"/>
    <property type="match status" value="1"/>
</dbReference>
<protein>
    <submittedName>
        <fullName evidence="10">Thiol reductant ABC exporter subunit CydC</fullName>
    </submittedName>
</protein>
<dbReference type="NCBIfam" id="TIGR02868">
    <property type="entry name" value="CydC"/>
    <property type="match status" value="1"/>
</dbReference>
<accession>A0ABW2SN52</accession>
<dbReference type="InterPro" id="IPR039421">
    <property type="entry name" value="Type_1_exporter"/>
</dbReference>
<dbReference type="Gene3D" id="3.40.50.300">
    <property type="entry name" value="P-loop containing nucleotide triphosphate hydrolases"/>
    <property type="match status" value="1"/>
</dbReference>
<dbReference type="Gene3D" id="1.20.1560.10">
    <property type="entry name" value="ABC transporter type 1, transmembrane domain"/>
    <property type="match status" value="1"/>
</dbReference>
<dbReference type="PROSITE" id="PS50929">
    <property type="entry name" value="ABC_TM1F"/>
    <property type="match status" value="1"/>
</dbReference>
<evidence type="ECO:0000256" key="6">
    <source>
        <dbReference type="ARBA" id="ARBA00023136"/>
    </source>
</evidence>
<evidence type="ECO:0000256" key="1">
    <source>
        <dbReference type="ARBA" id="ARBA00004651"/>
    </source>
</evidence>
<evidence type="ECO:0000256" key="4">
    <source>
        <dbReference type="ARBA" id="ARBA00022840"/>
    </source>
</evidence>
<keyword evidence="2 7" id="KW-0812">Transmembrane</keyword>
<dbReference type="PROSITE" id="PS50893">
    <property type="entry name" value="ABC_TRANSPORTER_2"/>
    <property type="match status" value="1"/>
</dbReference>
<dbReference type="InterPro" id="IPR003593">
    <property type="entry name" value="AAA+_ATPase"/>
</dbReference>
<dbReference type="Proteomes" id="UP001596527">
    <property type="component" value="Unassembled WGS sequence"/>
</dbReference>
<dbReference type="PROSITE" id="PS00211">
    <property type="entry name" value="ABC_TRANSPORTER_1"/>
    <property type="match status" value="1"/>
</dbReference>
<dbReference type="SMART" id="SM00382">
    <property type="entry name" value="AAA"/>
    <property type="match status" value="1"/>
</dbReference>
<evidence type="ECO:0000259" key="8">
    <source>
        <dbReference type="PROSITE" id="PS50893"/>
    </source>
</evidence>
<feature type="domain" description="ABC transporter" evidence="8">
    <location>
        <begin position="343"/>
        <end position="584"/>
    </location>
</feature>
<keyword evidence="5 7" id="KW-1133">Transmembrane helix</keyword>
<evidence type="ECO:0000256" key="5">
    <source>
        <dbReference type="ARBA" id="ARBA00022989"/>
    </source>
</evidence>
<evidence type="ECO:0000256" key="2">
    <source>
        <dbReference type="ARBA" id="ARBA00022692"/>
    </source>
</evidence>
<name>A0ABW2SN52_9ACTO</name>
<keyword evidence="6 7" id="KW-0472">Membrane</keyword>
<dbReference type="InterPro" id="IPR027417">
    <property type="entry name" value="P-loop_NTPase"/>
</dbReference>
<sequence length="586" mass="60139">MTLFLTGAERRALRRVLRLLEIDARGVAVSVLLGVLWLGSAIGLAATSAWLIARASQQPPVLSLTVAAVAVRMFGISRALMRYLQRLASHRVALTGMDALRQNLYDALASARVDRVAALRRGDLLARTGADVDDVGDLVVKALLPAAVTAIVGAGTVAGIALLSPASALILAGCLVVSGVLTPLLLMRAARVAEEESRSARTDLAATAMSVMDGAAELQISGALPRLHRHLRDVEDALSRSASRAARLSGAASGIDRIAMGAAVVGALLVGVPQTASGQVAAVALAVLVLTPLSSFEGTAELSGAATQLVRSASAAVRIDELLGHDTPVAAHPVPASPDGPRLVARGLAVGWPGGPVVARGIDLEVGPGSRLALVGPSGIGKSTLLATLAGLLAPVEGTVTLDGCDVWGGDRADVTARVTMTAEDAHVFDTTVLENLRVADPGLTAEQATRLLATAGLGEWLDRLPGGLDTLLGPGGTAVSGGERRRLLLARAVAAPAPLMLLDEPAEHLDPPTADALMRVLLATGSRGRGVVVATHRLSALGGADLVLVLDRPAPGAPARVVARGTHEELTRRSDRYRWAVEQEA</sequence>
<keyword evidence="3" id="KW-0547">Nucleotide-binding</keyword>
<dbReference type="InterPro" id="IPR014223">
    <property type="entry name" value="ABC_CydC/D"/>
</dbReference>
<dbReference type="InterPro" id="IPR003439">
    <property type="entry name" value="ABC_transporter-like_ATP-bd"/>
</dbReference>
<evidence type="ECO:0000256" key="3">
    <source>
        <dbReference type="ARBA" id="ARBA00022741"/>
    </source>
</evidence>
<dbReference type="InterPro" id="IPR036640">
    <property type="entry name" value="ABC1_TM_sf"/>
</dbReference>
<dbReference type="SUPFAM" id="SSF90123">
    <property type="entry name" value="ABC transporter transmembrane region"/>
    <property type="match status" value="1"/>
</dbReference>
<feature type="transmembrane region" description="Helical" evidence="7">
    <location>
        <begin position="168"/>
        <end position="187"/>
    </location>
</feature>
<feature type="transmembrane region" description="Helical" evidence="7">
    <location>
        <begin position="59"/>
        <end position="81"/>
    </location>
</feature>
<evidence type="ECO:0000313" key="10">
    <source>
        <dbReference type="EMBL" id="MFC7580793.1"/>
    </source>
</evidence>
<dbReference type="RefSeq" id="WP_380973230.1">
    <property type="nucleotide sequence ID" value="NZ_JBHTEF010000001.1"/>
</dbReference>
<reference evidence="11" key="1">
    <citation type="journal article" date="2019" name="Int. J. Syst. Evol. Microbiol.">
        <title>The Global Catalogue of Microorganisms (GCM) 10K type strain sequencing project: providing services to taxonomists for standard genome sequencing and annotation.</title>
        <authorList>
            <consortium name="The Broad Institute Genomics Platform"/>
            <consortium name="The Broad Institute Genome Sequencing Center for Infectious Disease"/>
            <person name="Wu L."/>
            <person name="Ma J."/>
        </authorList>
    </citation>
    <scope>NUCLEOTIDE SEQUENCE [LARGE SCALE GENOMIC DNA]</scope>
    <source>
        <strain evidence="11">CCUG 56698</strain>
    </source>
</reference>
<keyword evidence="11" id="KW-1185">Reference proteome</keyword>
<feature type="domain" description="ABC transmembrane type-1" evidence="9">
    <location>
        <begin position="28"/>
        <end position="311"/>
    </location>
</feature>
<organism evidence="10 11">
    <name type="scientific">Schaalia naturae</name>
    <dbReference type="NCBI Taxonomy" id="635203"/>
    <lineage>
        <taxon>Bacteria</taxon>
        <taxon>Bacillati</taxon>
        <taxon>Actinomycetota</taxon>
        <taxon>Actinomycetes</taxon>
        <taxon>Actinomycetales</taxon>
        <taxon>Actinomycetaceae</taxon>
        <taxon>Schaalia</taxon>
    </lineage>
</organism>
<feature type="transmembrane region" description="Helical" evidence="7">
    <location>
        <begin position="27"/>
        <end position="53"/>
    </location>
</feature>
<dbReference type="EMBL" id="JBHTEF010000001">
    <property type="protein sequence ID" value="MFC7580793.1"/>
    <property type="molecule type" value="Genomic_DNA"/>
</dbReference>
<comment type="caution">
    <text evidence="10">The sequence shown here is derived from an EMBL/GenBank/DDBJ whole genome shotgun (WGS) entry which is preliminary data.</text>
</comment>
<keyword evidence="4" id="KW-0067">ATP-binding</keyword>
<evidence type="ECO:0000259" key="9">
    <source>
        <dbReference type="PROSITE" id="PS50929"/>
    </source>
</evidence>
<dbReference type="Pfam" id="PF00005">
    <property type="entry name" value="ABC_tran"/>
    <property type="match status" value="1"/>
</dbReference>
<dbReference type="InterPro" id="IPR011527">
    <property type="entry name" value="ABC1_TM_dom"/>
</dbReference>
<dbReference type="Pfam" id="PF00664">
    <property type="entry name" value="ABC_membrane"/>
    <property type="match status" value="1"/>
</dbReference>